<dbReference type="Proteomes" id="UP000256379">
    <property type="component" value="Unassembled WGS sequence"/>
</dbReference>
<dbReference type="EC" id="4.2.1.19" evidence="5 6"/>
<evidence type="ECO:0000256" key="1">
    <source>
        <dbReference type="ARBA" id="ARBA00005047"/>
    </source>
</evidence>
<dbReference type="UniPathway" id="UPA00031">
    <property type="reaction ID" value="UER00011"/>
</dbReference>
<evidence type="ECO:0000313" key="8">
    <source>
        <dbReference type="Proteomes" id="UP000256379"/>
    </source>
</evidence>
<dbReference type="Gene3D" id="3.30.230.40">
    <property type="entry name" value="Imidazole glycerol phosphate dehydratase, domain 1"/>
    <property type="match status" value="2"/>
</dbReference>
<evidence type="ECO:0000256" key="2">
    <source>
        <dbReference type="ARBA" id="ARBA00022605"/>
    </source>
</evidence>
<dbReference type="FunFam" id="3.30.230.40:FF:000003">
    <property type="entry name" value="Imidazoleglycerol-phosphate dehydratase HisB"/>
    <property type="match status" value="1"/>
</dbReference>
<keyword evidence="5" id="KW-0963">Cytoplasm</keyword>
<sequence>MKNNKNIIPFKQTKSISLERNTKETQISLLLDLYGEGKSEIDTGIGFFNHMLEAFSKHSLINMKLHCKGDLFIDFHHSVEDCGIVVGTALRQAIFPVQNIERFGNGAVVMDEACVECDIDVSNRAFLLFDMSNAEHGFYGRIKDFDIELVEEFFRAVVINAGLSMHIVLKRGKNLHHITESAFKAFGLSLRRAITINPRIQIPSTKGCL</sequence>
<dbReference type="EMBL" id="NXLQ01000014">
    <property type="protein sequence ID" value="RDU65291.1"/>
    <property type="molecule type" value="Genomic_DNA"/>
</dbReference>
<comment type="subcellular location">
    <subcellularLocation>
        <location evidence="5 6">Cytoplasm</location>
    </subcellularLocation>
</comment>
<keyword evidence="8" id="KW-1185">Reference proteome</keyword>
<evidence type="ECO:0000313" key="7">
    <source>
        <dbReference type="EMBL" id="RDU65291.1"/>
    </source>
</evidence>
<protein>
    <recommendedName>
        <fullName evidence="5 6">Imidazoleglycerol-phosphate dehydratase</fullName>
        <shortName evidence="5">IGPD</shortName>
        <ecNumber evidence="5 6">4.2.1.19</ecNumber>
    </recommendedName>
</protein>
<accession>A0A3D8IL43</accession>
<evidence type="ECO:0000256" key="4">
    <source>
        <dbReference type="ARBA" id="ARBA00023239"/>
    </source>
</evidence>
<dbReference type="InterPro" id="IPR020568">
    <property type="entry name" value="Ribosomal_Su5_D2-typ_SF"/>
</dbReference>
<dbReference type="PROSITE" id="PS00954">
    <property type="entry name" value="IGP_DEHYDRATASE_1"/>
    <property type="match status" value="1"/>
</dbReference>
<dbReference type="InterPro" id="IPR000807">
    <property type="entry name" value="ImidazoleglycerolP_deHydtase"/>
</dbReference>
<dbReference type="InterPro" id="IPR038494">
    <property type="entry name" value="IGPD_sf"/>
</dbReference>
<dbReference type="PANTHER" id="PTHR23133:SF2">
    <property type="entry name" value="IMIDAZOLEGLYCEROL-PHOSPHATE DEHYDRATASE"/>
    <property type="match status" value="1"/>
</dbReference>
<dbReference type="HAMAP" id="MF_00076">
    <property type="entry name" value="HisB"/>
    <property type="match status" value="1"/>
</dbReference>
<dbReference type="SUPFAM" id="SSF54211">
    <property type="entry name" value="Ribosomal protein S5 domain 2-like"/>
    <property type="match status" value="2"/>
</dbReference>
<keyword evidence="2 5" id="KW-0028">Amino-acid biosynthesis</keyword>
<comment type="catalytic activity">
    <reaction evidence="5 6">
        <text>D-erythro-1-(imidazol-4-yl)glycerol 3-phosphate = 3-(imidazol-4-yl)-2-oxopropyl phosphate + H2O</text>
        <dbReference type="Rhea" id="RHEA:11040"/>
        <dbReference type="ChEBI" id="CHEBI:15377"/>
        <dbReference type="ChEBI" id="CHEBI:57766"/>
        <dbReference type="ChEBI" id="CHEBI:58278"/>
        <dbReference type="EC" id="4.2.1.19"/>
    </reaction>
</comment>
<keyword evidence="4 5" id="KW-0456">Lyase</keyword>
<dbReference type="PANTHER" id="PTHR23133">
    <property type="entry name" value="IMIDAZOLEGLYCEROL-PHOSPHATE DEHYDRATASE HIS7"/>
    <property type="match status" value="1"/>
</dbReference>
<dbReference type="InterPro" id="IPR020565">
    <property type="entry name" value="ImidazoleglycerP_deHydtase_CS"/>
</dbReference>
<proteinExistence type="inferred from homology"/>
<comment type="pathway">
    <text evidence="1 5 6">Amino-acid biosynthesis; L-histidine biosynthesis; L-histidine from 5-phospho-alpha-D-ribose 1-diphosphate: step 6/9.</text>
</comment>
<dbReference type="OrthoDB" id="9790411at2"/>
<dbReference type="NCBIfam" id="NF002114">
    <property type="entry name" value="PRK00951.2-4"/>
    <property type="match status" value="1"/>
</dbReference>
<dbReference type="GO" id="GO:0000105">
    <property type="term" value="P:L-histidine biosynthetic process"/>
    <property type="evidence" value="ECO:0007669"/>
    <property type="project" value="UniProtKB-UniRule"/>
</dbReference>
<comment type="similarity">
    <text evidence="5 6">Belongs to the imidazoleglycerol-phosphate dehydratase family.</text>
</comment>
<reference evidence="7 8" key="1">
    <citation type="submission" date="2018-04" db="EMBL/GenBank/DDBJ databases">
        <title>Novel Campyloabacter and Helicobacter Species and Strains.</title>
        <authorList>
            <person name="Mannion A.J."/>
            <person name="Shen Z."/>
            <person name="Fox J.G."/>
        </authorList>
    </citation>
    <scope>NUCLEOTIDE SEQUENCE [LARGE SCALE GENOMIC DNA]</scope>
    <source>
        <strain evidence="7 8">MIT 17-337</strain>
    </source>
</reference>
<dbReference type="AlphaFoldDB" id="A0A3D8IL43"/>
<dbReference type="PROSITE" id="PS00955">
    <property type="entry name" value="IGP_DEHYDRATASE_2"/>
    <property type="match status" value="1"/>
</dbReference>
<dbReference type="Pfam" id="PF00475">
    <property type="entry name" value="IGPD"/>
    <property type="match status" value="1"/>
</dbReference>
<evidence type="ECO:0000256" key="5">
    <source>
        <dbReference type="HAMAP-Rule" id="MF_00076"/>
    </source>
</evidence>
<dbReference type="CDD" id="cd07914">
    <property type="entry name" value="IGPD"/>
    <property type="match status" value="1"/>
</dbReference>
<comment type="caution">
    <text evidence="7">The sequence shown here is derived from an EMBL/GenBank/DDBJ whole genome shotgun (WGS) entry which is preliminary data.</text>
</comment>
<evidence type="ECO:0000256" key="6">
    <source>
        <dbReference type="RuleBase" id="RU000599"/>
    </source>
</evidence>
<name>A0A3D8IL43_9HELI</name>
<dbReference type="GO" id="GO:0005737">
    <property type="term" value="C:cytoplasm"/>
    <property type="evidence" value="ECO:0007669"/>
    <property type="project" value="UniProtKB-SubCell"/>
</dbReference>
<keyword evidence="3 5" id="KW-0368">Histidine biosynthesis</keyword>
<dbReference type="GO" id="GO:0004424">
    <property type="term" value="F:imidazoleglycerol-phosphate dehydratase activity"/>
    <property type="evidence" value="ECO:0007669"/>
    <property type="project" value="UniProtKB-UniRule"/>
</dbReference>
<gene>
    <name evidence="5" type="primary">hisB</name>
    <name evidence="7" type="ORF">CQA53_06885</name>
</gene>
<dbReference type="RefSeq" id="WP_115543279.1">
    <property type="nucleotide sequence ID" value="NZ_NXLQ01000014.1"/>
</dbReference>
<organism evidence="7 8">
    <name type="scientific">Helicobacter didelphidarum</name>
    <dbReference type="NCBI Taxonomy" id="2040648"/>
    <lineage>
        <taxon>Bacteria</taxon>
        <taxon>Pseudomonadati</taxon>
        <taxon>Campylobacterota</taxon>
        <taxon>Epsilonproteobacteria</taxon>
        <taxon>Campylobacterales</taxon>
        <taxon>Helicobacteraceae</taxon>
        <taxon>Helicobacter</taxon>
    </lineage>
</organism>
<evidence type="ECO:0000256" key="3">
    <source>
        <dbReference type="ARBA" id="ARBA00023102"/>
    </source>
</evidence>